<feature type="domain" description="ABC3 transporter permease C-terminal" evidence="7">
    <location>
        <begin position="321"/>
        <end position="436"/>
    </location>
</feature>
<evidence type="ECO:0000259" key="7">
    <source>
        <dbReference type="Pfam" id="PF02687"/>
    </source>
</evidence>
<dbReference type="AlphaFoldDB" id="A0A1H9BBR5"/>
<gene>
    <name evidence="9" type="ORF">SAMN05444359_10352</name>
</gene>
<feature type="transmembrane region" description="Helical" evidence="6">
    <location>
        <begin position="362"/>
        <end position="389"/>
    </location>
</feature>
<evidence type="ECO:0000256" key="5">
    <source>
        <dbReference type="ARBA" id="ARBA00023136"/>
    </source>
</evidence>
<evidence type="ECO:0000313" key="9">
    <source>
        <dbReference type="EMBL" id="SEP86103.1"/>
    </source>
</evidence>
<dbReference type="InterPro" id="IPR003838">
    <property type="entry name" value="ABC3_permease_C"/>
</dbReference>
<dbReference type="EMBL" id="FOFB01000003">
    <property type="protein sequence ID" value="SEP86103.1"/>
    <property type="molecule type" value="Genomic_DNA"/>
</dbReference>
<dbReference type="GO" id="GO:0022857">
    <property type="term" value="F:transmembrane transporter activity"/>
    <property type="evidence" value="ECO:0007669"/>
    <property type="project" value="TreeGrafter"/>
</dbReference>
<dbReference type="PANTHER" id="PTHR30572">
    <property type="entry name" value="MEMBRANE COMPONENT OF TRANSPORTER-RELATED"/>
    <property type="match status" value="1"/>
</dbReference>
<dbReference type="Pfam" id="PF12704">
    <property type="entry name" value="MacB_PCD"/>
    <property type="match status" value="1"/>
</dbReference>
<feature type="transmembrane region" description="Helical" evidence="6">
    <location>
        <begin position="21"/>
        <end position="41"/>
    </location>
</feature>
<keyword evidence="4 6" id="KW-1133">Transmembrane helix</keyword>
<keyword evidence="3 6" id="KW-0812">Transmembrane</keyword>
<evidence type="ECO:0000256" key="2">
    <source>
        <dbReference type="ARBA" id="ARBA00022475"/>
    </source>
</evidence>
<evidence type="ECO:0000256" key="1">
    <source>
        <dbReference type="ARBA" id="ARBA00004651"/>
    </source>
</evidence>
<proteinExistence type="predicted"/>
<dbReference type="PANTHER" id="PTHR30572:SF18">
    <property type="entry name" value="ABC-TYPE MACROLIDE FAMILY EXPORT SYSTEM PERMEASE COMPONENT 2"/>
    <property type="match status" value="1"/>
</dbReference>
<organism evidence="9 10">
    <name type="scientific">Neolewinella agarilytica</name>
    <dbReference type="NCBI Taxonomy" id="478744"/>
    <lineage>
        <taxon>Bacteria</taxon>
        <taxon>Pseudomonadati</taxon>
        <taxon>Bacteroidota</taxon>
        <taxon>Saprospiria</taxon>
        <taxon>Saprospirales</taxon>
        <taxon>Lewinellaceae</taxon>
        <taxon>Neolewinella</taxon>
    </lineage>
</organism>
<reference evidence="10" key="1">
    <citation type="submission" date="2016-10" db="EMBL/GenBank/DDBJ databases">
        <authorList>
            <person name="Varghese N."/>
            <person name="Submissions S."/>
        </authorList>
    </citation>
    <scope>NUCLEOTIDE SEQUENCE [LARGE SCALE GENOMIC DNA]</scope>
    <source>
        <strain evidence="10">DSM 24740</strain>
    </source>
</reference>
<keyword evidence="5 6" id="KW-0472">Membrane</keyword>
<dbReference type="GO" id="GO:0005886">
    <property type="term" value="C:plasma membrane"/>
    <property type="evidence" value="ECO:0007669"/>
    <property type="project" value="UniProtKB-SubCell"/>
</dbReference>
<dbReference type="InterPro" id="IPR025857">
    <property type="entry name" value="MacB_PCD"/>
</dbReference>
<keyword evidence="10" id="KW-1185">Reference proteome</keyword>
<sequence>MLKNYLTLAIKVLKRKPLYTFISLFGISFTLMILMLLTSMFDAMIGNNQPVTNRDRLVIAPMLERTRTETDTIMTIDTVKLADANMRFDTSYTYEDNIVSNSNGPMSYKFVTEHLQNLDGAEYSAFYNDNSNIDGYLDGRKFSFSPYYVNADYWKILDFEFLHGGPLNEQDDEQASQAVVITDKAAKIYFGSAGASVLGQEMQLGKESFKVRGIVARPMSDSPLFAGDVYFPITKVDPRAMSDDDIQGGFSAFFMVASPDKRDALKKEIDFLSENFDMSGDEYYDAIKVYNATAIEGFAQTILQERDSERALRMLFIPVTLLLFLFVALPLINLINLNISRVYERKSEIGVRKAFGANSRDILYQFIFENLVLTFIGGIIGLALALGVISYVNANDLLGITRLSYSYQVFLYFLIVIILFGFLSGILPAYRMSRTNVADSLR</sequence>
<dbReference type="InterPro" id="IPR050250">
    <property type="entry name" value="Macrolide_Exporter_MacB"/>
</dbReference>
<evidence type="ECO:0000313" key="10">
    <source>
        <dbReference type="Proteomes" id="UP000199021"/>
    </source>
</evidence>
<evidence type="ECO:0000256" key="4">
    <source>
        <dbReference type="ARBA" id="ARBA00022989"/>
    </source>
</evidence>
<dbReference type="RefSeq" id="WP_090165484.1">
    <property type="nucleotide sequence ID" value="NZ_FOFB01000003.1"/>
</dbReference>
<feature type="transmembrane region" description="Helical" evidence="6">
    <location>
        <begin position="315"/>
        <end position="337"/>
    </location>
</feature>
<dbReference type="OrthoDB" id="8740261at2"/>
<evidence type="ECO:0000256" key="3">
    <source>
        <dbReference type="ARBA" id="ARBA00022692"/>
    </source>
</evidence>
<feature type="domain" description="MacB-like periplasmic core" evidence="8">
    <location>
        <begin position="20"/>
        <end position="270"/>
    </location>
</feature>
<accession>A0A1H9BBR5</accession>
<dbReference type="InParanoid" id="A0A1H9BBR5"/>
<keyword evidence="2" id="KW-1003">Cell membrane</keyword>
<feature type="transmembrane region" description="Helical" evidence="6">
    <location>
        <begin position="409"/>
        <end position="430"/>
    </location>
</feature>
<comment type="subcellular location">
    <subcellularLocation>
        <location evidence="1">Cell membrane</location>
        <topology evidence="1">Multi-pass membrane protein</topology>
    </subcellularLocation>
</comment>
<protein>
    <submittedName>
        <fullName evidence="9">Putative ABC transport system permease protein</fullName>
    </submittedName>
</protein>
<dbReference type="Proteomes" id="UP000199021">
    <property type="component" value="Unassembled WGS sequence"/>
</dbReference>
<name>A0A1H9BBR5_9BACT</name>
<dbReference type="STRING" id="478744.SAMN05444359_10352"/>
<evidence type="ECO:0000256" key="6">
    <source>
        <dbReference type="SAM" id="Phobius"/>
    </source>
</evidence>
<dbReference type="Pfam" id="PF02687">
    <property type="entry name" value="FtsX"/>
    <property type="match status" value="1"/>
</dbReference>
<evidence type="ECO:0000259" key="8">
    <source>
        <dbReference type="Pfam" id="PF12704"/>
    </source>
</evidence>